<evidence type="ECO:0000256" key="1">
    <source>
        <dbReference type="SAM" id="MobiDB-lite"/>
    </source>
</evidence>
<sequence length="373" mass="41814">MGQARTNLDLACSVAALGDHTSFAPASAKQHAHRFCSADSTTRAASDLSLVASSHALLTPTPPTAKMPPGKRVAPRTMTHTELTPPRRRNRVASASRPYKCNVDGIGYEMMAFIQVTQPKSSESCRNFWGGVSITNTERTDYVLAEIEAIEVDRRHLRCAKSTVPPWAKELLRKPEKYEGHLKEHSGDGDELSDLQKVLQILYGPRGRPKPHLREKDRRQLRTNMLHYISSFCVEPEWRGKRLAEHALLAYMNVLGQFFNYGGPVILSPAPLRDETDWMRQNKKPVDSYEKNIQKIEKTYLRADFDSIFEPTAGNGNITVMMRSNTAISLQPKKLEKQKPANPFLKQVKAGPSQKPPKAKRKVIGGARPPKRA</sequence>
<feature type="compositionally biased region" description="Basic residues" evidence="1">
    <location>
        <begin position="357"/>
        <end position="373"/>
    </location>
</feature>
<feature type="region of interest" description="Disordered" evidence="1">
    <location>
        <begin position="58"/>
        <end position="77"/>
    </location>
</feature>
<keyword evidence="3" id="KW-1185">Reference proteome</keyword>
<evidence type="ECO:0000313" key="2">
    <source>
        <dbReference type="EMBL" id="KAF2167455.1"/>
    </source>
</evidence>
<organism evidence="2 3">
    <name type="scientific">Zasmidium cellare ATCC 36951</name>
    <dbReference type="NCBI Taxonomy" id="1080233"/>
    <lineage>
        <taxon>Eukaryota</taxon>
        <taxon>Fungi</taxon>
        <taxon>Dikarya</taxon>
        <taxon>Ascomycota</taxon>
        <taxon>Pezizomycotina</taxon>
        <taxon>Dothideomycetes</taxon>
        <taxon>Dothideomycetidae</taxon>
        <taxon>Mycosphaerellales</taxon>
        <taxon>Mycosphaerellaceae</taxon>
        <taxon>Zasmidium</taxon>
    </lineage>
</organism>
<feature type="region of interest" description="Disordered" evidence="1">
    <location>
        <begin position="331"/>
        <end position="373"/>
    </location>
</feature>
<reference evidence="2" key="1">
    <citation type="journal article" date="2020" name="Stud. Mycol.">
        <title>101 Dothideomycetes genomes: a test case for predicting lifestyles and emergence of pathogens.</title>
        <authorList>
            <person name="Haridas S."/>
            <person name="Albert R."/>
            <person name="Binder M."/>
            <person name="Bloem J."/>
            <person name="Labutti K."/>
            <person name="Salamov A."/>
            <person name="Andreopoulos B."/>
            <person name="Baker S."/>
            <person name="Barry K."/>
            <person name="Bills G."/>
            <person name="Bluhm B."/>
            <person name="Cannon C."/>
            <person name="Castanera R."/>
            <person name="Culley D."/>
            <person name="Daum C."/>
            <person name="Ezra D."/>
            <person name="Gonzalez J."/>
            <person name="Henrissat B."/>
            <person name="Kuo A."/>
            <person name="Liang C."/>
            <person name="Lipzen A."/>
            <person name="Lutzoni F."/>
            <person name="Magnuson J."/>
            <person name="Mondo S."/>
            <person name="Nolan M."/>
            <person name="Ohm R."/>
            <person name="Pangilinan J."/>
            <person name="Park H.-J."/>
            <person name="Ramirez L."/>
            <person name="Alfaro M."/>
            <person name="Sun H."/>
            <person name="Tritt A."/>
            <person name="Yoshinaga Y."/>
            <person name="Zwiers L.-H."/>
            <person name="Turgeon B."/>
            <person name="Goodwin S."/>
            <person name="Spatafora J."/>
            <person name="Crous P."/>
            <person name="Grigoriev I."/>
        </authorList>
    </citation>
    <scope>NUCLEOTIDE SEQUENCE</scope>
    <source>
        <strain evidence="2">ATCC 36951</strain>
    </source>
</reference>
<proteinExistence type="predicted"/>
<protein>
    <submittedName>
        <fullName evidence="2">Uncharacterized protein</fullName>
    </submittedName>
</protein>
<dbReference type="EMBL" id="ML993593">
    <property type="protein sequence ID" value="KAF2167455.1"/>
    <property type="molecule type" value="Genomic_DNA"/>
</dbReference>
<gene>
    <name evidence="2" type="ORF">M409DRAFT_54053</name>
</gene>
<dbReference type="GeneID" id="54565842"/>
<dbReference type="RefSeq" id="XP_033668344.1">
    <property type="nucleotide sequence ID" value="XM_033812570.1"/>
</dbReference>
<accession>A0A6A6CJX2</accession>
<dbReference type="AlphaFoldDB" id="A0A6A6CJX2"/>
<dbReference type="Proteomes" id="UP000799537">
    <property type="component" value="Unassembled WGS sequence"/>
</dbReference>
<evidence type="ECO:0000313" key="3">
    <source>
        <dbReference type="Proteomes" id="UP000799537"/>
    </source>
</evidence>
<dbReference type="OrthoDB" id="3656482at2759"/>
<name>A0A6A6CJX2_ZASCE</name>